<dbReference type="PANTHER" id="PTHR11133:SF22">
    <property type="entry name" value="ALPHA-AMINOADIPIC SEMIALDEHYDE SYNTHASE, MITOCHONDRIAL"/>
    <property type="match status" value="1"/>
</dbReference>
<evidence type="ECO:0000259" key="2">
    <source>
        <dbReference type="Pfam" id="PF03435"/>
    </source>
</evidence>
<dbReference type="InterPro" id="IPR036291">
    <property type="entry name" value="NAD(P)-bd_dom_sf"/>
</dbReference>
<dbReference type="Pfam" id="PF16653">
    <property type="entry name" value="Sacchrp_dh_C"/>
    <property type="match status" value="1"/>
</dbReference>
<sequence>MKVLVLGAGNVGRAVAWDLRDGFDVHVGDVSGERLRAVSEFATPMKVDASNFDSLVEAMGKFELVIGALPGGLGYRAVRAAIRAGVDMVDVSFMPENPLTLRDEAEKAEVTVIFDAGFAPGLSHILMGRIWGEMDGLHEGYIHVGGLPKEPRPPLYYRITWSPKDLIEEYTRPARVIRNGEVTAVDPLGEIRRVSIGNFEFEAFVSDGLRSLLESVKAGRLEEWTLRWPGHLEKMRVLRELGFFGSEHVDKTLEVITPLMTYDSPDFSIMEVKGKGTLDGEEREIGYLLYDEERDGFTSMARVTGFTAAAIARIVAEGRCIYGVIPPEIFGMRIDTYGEIIQGLSDRGIRIERWENAPSGDSRGRA</sequence>
<proteinExistence type="predicted"/>
<evidence type="ECO:0000256" key="1">
    <source>
        <dbReference type="ARBA" id="ARBA00023002"/>
    </source>
</evidence>
<dbReference type="RefSeq" id="WP_088863642.1">
    <property type="nucleotide sequence ID" value="NZ_CP014854.1"/>
</dbReference>
<accession>A0A218P490</accession>
<dbReference type="Gene3D" id="3.30.360.10">
    <property type="entry name" value="Dihydrodipicolinate Reductase, domain 2"/>
    <property type="match status" value="1"/>
</dbReference>
<evidence type="ECO:0000259" key="3">
    <source>
        <dbReference type="Pfam" id="PF16653"/>
    </source>
</evidence>
<dbReference type="Pfam" id="PF03435">
    <property type="entry name" value="Sacchrp_dh_NADP"/>
    <property type="match status" value="1"/>
</dbReference>
<protein>
    <submittedName>
        <fullName evidence="4">Saccharopine dehydrogenase</fullName>
    </submittedName>
</protein>
<dbReference type="InterPro" id="IPR032095">
    <property type="entry name" value="Sacchrp_dh-like_C"/>
</dbReference>
<organism evidence="4 5">
    <name type="scientific">Thermococcus celer Vu 13 = JCM 8558</name>
    <dbReference type="NCBI Taxonomy" id="1293037"/>
    <lineage>
        <taxon>Archaea</taxon>
        <taxon>Methanobacteriati</taxon>
        <taxon>Methanobacteriota</taxon>
        <taxon>Thermococci</taxon>
        <taxon>Thermococcales</taxon>
        <taxon>Thermococcaceae</taxon>
        <taxon>Thermococcus</taxon>
    </lineage>
</organism>
<evidence type="ECO:0000313" key="4">
    <source>
        <dbReference type="EMBL" id="ASI99726.1"/>
    </source>
</evidence>
<dbReference type="GeneID" id="33324940"/>
<dbReference type="Proteomes" id="UP000197156">
    <property type="component" value="Chromosome"/>
</dbReference>
<feature type="domain" description="Saccharopine dehydrogenase NADP binding" evidence="2">
    <location>
        <begin position="3"/>
        <end position="113"/>
    </location>
</feature>
<keyword evidence="5" id="KW-1185">Reference proteome</keyword>
<dbReference type="EMBL" id="CP014854">
    <property type="protein sequence ID" value="ASI99726.1"/>
    <property type="molecule type" value="Genomic_DNA"/>
</dbReference>
<reference evidence="4 5" key="1">
    <citation type="submission" date="2016-03" db="EMBL/GenBank/DDBJ databases">
        <title>Complete genome sequence of Thermococcus celer.</title>
        <authorList>
            <person name="Oger P.M."/>
        </authorList>
    </citation>
    <scope>NUCLEOTIDE SEQUENCE [LARGE SCALE GENOMIC DNA]</scope>
    <source>
        <strain evidence="4 5">Vu 13</strain>
    </source>
</reference>
<dbReference type="GO" id="GO:0016491">
    <property type="term" value="F:oxidoreductase activity"/>
    <property type="evidence" value="ECO:0007669"/>
    <property type="project" value="UniProtKB-KW"/>
</dbReference>
<dbReference type="SUPFAM" id="SSF51735">
    <property type="entry name" value="NAD(P)-binding Rossmann-fold domains"/>
    <property type="match status" value="1"/>
</dbReference>
<dbReference type="OrthoDB" id="27588at2157"/>
<dbReference type="InterPro" id="IPR005097">
    <property type="entry name" value="Sacchrp_dh_NADP-bd"/>
</dbReference>
<name>A0A218P490_THECE</name>
<dbReference type="InterPro" id="IPR051168">
    <property type="entry name" value="AASS"/>
</dbReference>
<feature type="domain" description="Saccharopine dehydrogenase-like C-terminal" evidence="3">
    <location>
        <begin position="117"/>
        <end position="349"/>
    </location>
</feature>
<evidence type="ECO:0000313" key="5">
    <source>
        <dbReference type="Proteomes" id="UP000197156"/>
    </source>
</evidence>
<dbReference type="SUPFAM" id="SSF55347">
    <property type="entry name" value="Glyceraldehyde-3-phosphate dehydrogenase-like, C-terminal domain"/>
    <property type="match status" value="1"/>
</dbReference>
<dbReference type="KEGG" id="tce:A3L02_09205"/>
<keyword evidence="1" id="KW-0560">Oxidoreductase</keyword>
<dbReference type="Gene3D" id="3.40.50.720">
    <property type="entry name" value="NAD(P)-binding Rossmann-like Domain"/>
    <property type="match status" value="2"/>
</dbReference>
<dbReference type="AlphaFoldDB" id="A0A218P490"/>
<dbReference type="PANTHER" id="PTHR11133">
    <property type="entry name" value="SACCHAROPINE DEHYDROGENASE"/>
    <property type="match status" value="1"/>
</dbReference>
<gene>
    <name evidence="4" type="ORF">A3L02_09205</name>
</gene>